<feature type="transmembrane region" description="Helical" evidence="8">
    <location>
        <begin position="262"/>
        <end position="282"/>
    </location>
</feature>
<comment type="subcellular location">
    <subcellularLocation>
        <location evidence="1">Cell membrane</location>
        <topology evidence="1">Multi-pass membrane protein</topology>
    </subcellularLocation>
</comment>
<dbReference type="GO" id="GO:0008982">
    <property type="term" value="F:protein-N(PI)-phosphohistidine-sugar phosphotransferase activity"/>
    <property type="evidence" value="ECO:0007669"/>
    <property type="project" value="InterPro"/>
</dbReference>
<evidence type="ECO:0000256" key="2">
    <source>
        <dbReference type="ARBA" id="ARBA00022448"/>
    </source>
</evidence>
<feature type="transmembrane region" description="Helical" evidence="8">
    <location>
        <begin position="20"/>
        <end position="45"/>
    </location>
</feature>
<protein>
    <recommendedName>
        <fullName evidence="9">Phosphotransferase system EIIC domain-containing protein</fullName>
    </recommendedName>
</protein>
<feature type="transmembrane region" description="Helical" evidence="8">
    <location>
        <begin position="294"/>
        <end position="312"/>
    </location>
</feature>
<evidence type="ECO:0000256" key="8">
    <source>
        <dbReference type="SAM" id="Phobius"/>
    </source>
</evidence>
<dbReference type="GO" id="GO:0005886">
    <property type="term" value="C:plasma membrane"/>
    <property type="evidence" value="ECO:0007669"/>
    <property type="project" value="UniProtKB-SubCell"/>
</dbReference>
<dbReference type="InterPro" id="IPR003352">
    <property type="entry name" value="PTS_EIIC"/>
</dbReference>
<dbReference type="Pfam" id="PF13303">
    <property type="entry name" value="PTS_EIIC_2"/>
    <property type="match status" value="1"/>
</dbReference>
<dbReference type="RefSeq" id="WP_183326980.1">
    <property type="nucleotide sequence ID" value="NZ_JACHHK010000001.1"/>
</dbReference>
<evidence type="ECO:0000256" key="1">
    <source>
        <dbReference type="ARBA" id="ARBA00004651"/>
    </source>
</evidence>
<keyword evidence="5 8" id="KW-0812">Transmembrane</keyword>
<dbReference type="EMBL" id="JACHHK010000001">
    <property type="protein sequence ID" value="MBB5182372.1"/>
    <property type="molecule type" value="Genomic_DNA"/>
</dbReference>
<keyword evidence="2" id="KW-0813">Transport</keyword>
<feature type="transmembrane region" description="Helical" evidence="8">
    <location>
        <begin position="178"/>
        <end position="197"/>
    </location>
</feature>
<feature type="transmembrane region" description="Helical" evidence="8">
    <location>
        <begin position="137"/>
        <end position="158"/>
    </location>
</feature>
<feature type="transmembrane region" description="Helical" evidence="8">
    <location>
        <begin position="94"/>
        <end position="125"/>
    </location>
</feature>
<name>A0A7W8CY27_9FIRM</name>
<keyword evidence="11" id="KW-1185">Reference proteome</keyword>
<feature type="transmembrane region" description="Helical" evidence="8">
    <location>
        <begin position="324"/>
        <end position="345"/>
    </location>
</feature>
<keyword evidence="3" id="KW-1003">Cell membrane</keyword>
<evidence type="ECO:0000256" key="7">
    <source>
        <dbReference type="ARBA" id="ARBA00023136"/>
    </source>
</evidence>
<sequence length="364" mass="37464">MNSFQAFLKRKDIEISLHRYGIDALSAMAQGLFCSLLIGTIIDTFGAQLHIAALMEPVATIAGTQYTVGGLASAMSGPAMAIAIGYALHCPPLVLFSLTAVGFCANALGGAGGPLAVLFVAIFASEIGKAVSKETKIDILVTPLVTIAVGTLLSAWWAPALGSFAMQLGQLIMWATDLQPFWMGILVSVLVGIALTLPISSAAICAAFGLVGLAGGAAVAGCCAQMVGFAVISFKENRWGGLVSQGLGTSMLQMGNIVRNPWIWTAPIITSAITGPVATCVFKMQMNGTPVSSGMGTCGLVGPIGVYTGWAADVASGAKAAITAWDWLGLILICFVLPAVLTPLIHHFVVRAGKVKPGDLKLDA</sequence>
<organism evidence="10 11">
    <name type="scientific">Catenisphaera adipataccumulans</name>
    <dbReference type="NCBI Taxonomy" id="700500"/>
    <lineage>
        <taxon>Bacteria</taxon>
        <taxon>Bacillati</taxon>
        <taxon>Bacillota</taxon>
        <taxon>Erysipelotrichia</taxon>
        <taxon>Erysipelotrichales</taxon>
        <taxon>Erysipelotrichaceae</taxon>
        <taxon>Catenisphaera</taxon>
    </lineage>
</organism>
<evidence type="ECO:0000256" key="3">
    <source>
        <dbReference type="ARBA" id="ARBA00022475"/>
    </source>
</evidence>
<dbReference type="AlphaFoldDB" id="A0A7W8CY27"/>
<accession>A0A7W8CY27</accession>
<feature type="domain" description="Phosphotransferase system EIIC" evidence="9">
    <location>
        <begin position="23"/>
        <end position="361"/>
    </location>
</feature>
<keyword evidence="4" id="KW-0762">Sugar transport</keyword>
<gene>
    <name evidence="10" type="ORF">HNQ47_000375</name>
</gene>
<evidence type="ECO:0000256" key="6">
    <source>
        <dbReference type="ARBA" id="ARBA00022989"/>
    </source>
</evidence>
<keyword evidence="6 8" id="KW-1133">Transmembrane helix</keyword>
<dbReference type="GO" id="GO:0009401">
    <property type="term" value="P:phosphoenolpyruvate-dependent sugar phosphotransferase system"/>
    <property type="evidence" value="ECO:0007669"/>
    <property type="project" value="InterPro"/>
</dbReference>
<evidence type="ECO:0000313" key="11">
    <source>
        <dbReference type="Proteomes" id="UP000539953"/>
    </source>
</evidence>
<reference evidence="10 11" key="1">
    <citation type="submission" date="2020-08" db="EMBL/GenBank/DDBJ databases">
        <title>Genomic Encyclopedia of Type Strains, Phase IV (KMG-IV): sequencing the most valuable type-strain genomes for metagenomic binning, comparative biology and taxonomic classification.</title>
        <authorList>
            <person name="Goeker M."/>
        </authorList>
    </citation>
    <scope>NUCLEOTIDE SEQUENCE [LARGE SCALE GENOMIC DNA]</scope>
    <source>
        <strain evidence="10 11">DSM 25799</strain>
    </source>
</reference>
<comment type="caution">
    <text evidence="10">The sequence shown here is derived from an EMBL/GenBank/DDBJ whole genome shotgun (WGS) entry which is preliminary data.</text>
</comment>
<dbReference type="Proteomes" id="UP000539953">
    <property type="component" value="Unassembled WGS sequence"/>
</dbReference>
<evidence type="ECO:0000256" key="5">
    <source>
        <dbReference type="ARBA" id="ARBA00022692"/>
    </source>
</evidence>
<feature type="transmembrane region" description="Helical" evidence="8">
    <location>
        <begin position="204"/>
        <end position="232"/>
    </location>
</feature>
<evidence type="ECO:0000256" key="4">
    <source>
        <dbReference type="ARBA" id="ARBA00022597"/>
    </source>
</evidence>
<proteinExistence type="predicted"/>
<evidence type="ECO:0000313" key="10">
    <source>
        <dbReference type="EMBL" id="MBB5182372.1"/>
    </source>
</evidence>
<keyword evidence="7 8" id="KW-0472">Membrane</keyword>
<evidence type="ECO:0000259" key="9">
    <source>
        <dbReference type="Pfam" id="PF13303"/>
    </source>
</evidence>